<organism evidence="2 3">
    <name type="scientific">Aliidiomarina maris</name>
    <dbReference type="NCBI Taxonomy" id="531312"/>
    <lineage>
        <taxon>Bacteria</taxon>
        <taxon>Pseudomonadati</taxon>
        <taxon>Pseudomonadota</taxon>
        <taxon>Gammaproteobacteria</taxon>
        <taxon>Alteromonadales</taxon>
        <taxon>Idiomarinaceae</taxon>
        <taxon>Aliidiomarina</taxon>
    </lineage>
</organism>
<evidence type="ECO:0000313" key="3">
    <source>
        <dbReference type="Proteomes" id="UP000249203"/>
    </source>
</evidence>
<evidence type="ECO:0000256" key="1">
    <source>
        <dbReference type="SAM" id="MobiDB-lite"/>
    </source>
</evidence>
<sequence length="53" mass="6206">MISQLKLNDSQIFEKRLLEKEKLRLAQYQAALSAPSNSQPNRNRVRRASFGFR</sequence>
<gene>
    <name evidence="2" type="ORF">B0I24_101213</name>
</gene>
<accession>A0A327X3A9</accession>
<protein>
    <submittedName>
        <fullName evidence="2">Uncharacterized protein</fullName>
    </submittedName>
</protein>
<evidence type="ECO:0000313" key="2">
    <source>
        <dbReference type="EMBL" id="RAK01590.1"/>
    </source>
</evidence>
<reference evidence="2 3" key="1">
    <citation type="submission" date="2018-06" db="EMBL/GenBank/DDBJ databases">
        <title>Genomic Encyclopedia of Type Strains, Phase III (KMG-III): the genomes of soil and plant-associated and newly described type strains.</title>
        <authorList>
            <person name="Whitman W."/>
        </authorList>
    </citation>
    <scope>NUCLEOTIDE SEQUENCE [LARGE SCALE GENOMIC DNA]</scope>
    <source>
        <strain evidence="2 3">CGMCC 1.15366</strain>
    </source>
</reference>
<dbReference type="Proteomes" id="UP000249203">
    <property type="component" value="Unassembled WGS sequence"/>
</dbReference>
<dbReference type="AlphaFoldDB" id="A0A327X3A9"/>
<dbReference type="EMBL" id="QLMD01000001">
    <property type="protein sequence ID" value="RAK01590.1"/>
    <property type="molecule type" value="Genomic_DNA"/>
</dbReference>
<name>A0A327X3A9_9GAMM</name>
<proteinExistence type="predicted"/>
<feature type="region of interest" description="Disordered" evidence="1">
    <location>
        <begin position="31"/>
        <end position="53"/>
    </location>
</feature>
<comment type="caution">
    <text evidence="2">The sequence shown here is derived from an EMBL/GenBank/DDBJ whole genome shotgun (WGS) entry which is preliminary data.</text>
</comment>